<comment type="caution">
    <text evidence="1">The sequence shown here is derived from an EMBL/GenBank/DDBJ whole genome shotgun (WGS) entry which is preliminary data.</text>
</comment>
<sequence>MVQTIEVCGEKVQVETHRTSLKTRQGSYATEVLGFDGESSLVVIATRQDGKTSYIIVKTAVDDVTSIKVRGLCKSKDFKEIVKKAIEERFA</sequence>
<evidence type="ECO:0000313" key="1">
    <source>
        <dbReference type="EMBL" id="KKK47584.1"/>
    </source>
</evidence>
<organism evidence="1">
    <name type="scientific">marine sediment metagenome</name>
    <dbReference type="NCBI Taxonomy" id="412755"/>
    <lineage>
        <taxon>unclassified sequences</taxon>
        <taxon>metagenomes</taxon>
        <taxon>ecological metagenomes</taxon>
    </lineage>
</organism>
<accession>A0A0F8Y020</accession>
<gene>
    <name evidence="1" type="ORF">LCGC14_3153750</name>
</gene>
<proteinExistence type="predicted"/>
<name>A0A0F8Y020_9ZZZZ</name>
<reference evidence="1" key="1">
    <citation type="journal article" date="2015" name="Nature">
        <title>Complex archaea that bridge the gap between prokaryotes and eukaryotes.</title>
        <authorList>
            <person name="Spang A."/>
            <person name="Saw J.H."/>
            <person name="Jorgensen S.L."/>
            <person name="Zaremba-Niedzwiedzka K."/>
            <person name="Martijn J."/>
            <person name="Lind A.E."/>
            <person name="van Eijk R."/>
            <person name="Schleper C."/>
            <person name="Guy L."/>
            <person name="Ettema T.J."/>
        </authorList>
    </citation>
    <scope>NUCLEOTIDE SEQUENCE</scope>
</reference>
<dbReference type="EMBL" id="LAZR01069506">
    <property type="protein sequence ID" value="KKK47584.1"/>
    <property type="molecule type" value="Genomic_DNA"/>
</dbReference>
<protein>
    <submittedName>
        <fullName evidence="1">Uncharacterized protein</fullName>
    </submittedName>
</protein>
<dbReference type="AlphaFoldDB" id="A0A0F8Y020"/>